<sequence>MKQERVLVAMSGGVDSSMTAALLLEQGYDVIGATMRLSEDSREALSEENNGEMPSSIVDARRVADVLGIPHYVVDFMSSFEQTVIGYFLDEYQRGRTPNPCVVCNRHIKFGALLQKAAELGASYIATGHYARVERGADGIYRLRKAQNYAKDQSYVLYHLNQETLAHILFPLGSFSKDETRRMAEEYHLPVAHKAESQEICFVPHDDYKAYLRKKRPASVQHGEIIDQSGNVLGMHEGVSFYTIGQRKGLGIAAPEPLYVTALDPVENRVIVGAADEVYAQELIASHPLWTMWDVLREERTVHAKIRYGKREATAVVSPYGDDSICVRFAEPQRAVTPGQSVVFYEDDIVLGGGVIDEVIA</sequence>
<accession>A0A7G7VIL4</accession>
<dbReference type="InterPro" id="IPR023382">
    <property type="entry name" value="MnmA-like_central_sf"/>
</dbReference>
<comment type="similarity">
    <text evidence="11">Belongs to the MnmA/TRMU family.</text>
</comment>
<feature type="binding site" evidence="11">
    <location>
        <begin position="9"/>
        <end position="16"/>
    </location>
    <ligand>
        <name>ATP</name>
        <dbReference type="ChEBI" id="CHEBI:30616"/>
    </ligand>
</feature>
<dbReference type="Gene3D" id="2.30.30.280">
    <property type="entry name" value="Adenine nucleotide alpha hydrolases-like domains"/>
    <property type="match status" value="1"/>
</dbReference>
<comment type="function">
    <text evidence="10 11">Catalyzes the 2-thiolation of uridine at the wobble position (U34) of tRNA, leading to the formation of s(2)U34.</text>
</comment>
<keyword evidence="1 11" id="KW-0963">Cytoplasm</keyword>
<evidence type="ECO:0000256" key="4">
    <source>
        <dbReference type="ARBA" id="ARBA00022694"/>
    </source>
</evidence>
<dbReference type="Pfam" id="PF03054">
    <property type="entry name" value="tRNA_Me_trans"/>
    <property type="match status" value="1"/>
</dbReference>
<comment type="caution">
    <text evidence="11">Lacks conserved residue(s) required for the propagation of feature annotation.</text>
</comment>
<keyword evidence="7 11" id="KW-0694">RNA-binding</keyword>
<dbReference type="SUPFAM" id="SSF52402">
    <property type="entry name" value="Adenine nucleotide alpha hydrolases-like"/>
    <property type="match status" value="1"/>
</dbReference>
<dbReference type="Pfam" id="PF20258">
    <property type="entry name" value="tRNA_Me_trans_C"/>
    <property type="match status" value="1"/>
</dbReference>
<keyword evidence="8 11" id="KW-1015">Disulfide bond</keyword>
<feature type="active site" description="Nucleophile" evidence="11">
    <location>
        <position position="104"/>
    </location>
</feature>
<dbReference type="FunFam" id="2.40.30.10:FF:000023">
    <property type="entry name" value="tRNA-specific 2-thiouridylase MnmA"/>
    <property type="match status" value="1"/>
</dbReference>
<evidence type="ECO:0000256" key="10">
    <source>
        <dbReference type="ARBA" id="ARBA00056575"/>
    </source>
</evidence>
<keyword evidence="5 11" id="KW-0547">Nucleotide-binding</keyword>
<evidence type="ECO:0000256" key="2">
    <source>
        <dbReference type="ARBA" id="ARBA00022555"/>
    </source>
</evidence>
<evidence type="ECO:0000313" key="14">
    <source>
        <dbReference type="EMBL" id="QNH53957.1"/>
    </source>
</evidence>
<dbReference type="NCBIfam" id="NF001138">
    <property type="entry name" value="PRK00143.1"/>
    <property type="match status" value="1"/>
</dbReference>
<keyword evidence="6 11" id="KW-0067">ATP-binding</keyword>
<feature type="region of interest" description="Interaction with tRNA" evidence="11">
    <location>
        <begin position="307"/>
        <end position="308"/>
    </location>
</feature>
<evidence type="ECO:0000256" key="11">
    <source>
        <dbReference type="HAMAP-Rule" id="MF_00144"/>
    </source>
</evidence>
<feature type="binding site" evidence="11">
    <location>
        <position position="128"/>
    </location>
    <ligand>
        <name>ATP</name>
        <dbReference type="ChEBI" id="CHEBI:30616"/>
    </ligand>
</feature>
<evidence type="ECO:0000256" key="7">
    <source>
        <dbReference type="ARBA" id="ARBA00022884"/>
    </source>
</evidence>
<dbReference type="FunFam" id="3.40.50.620:FF:000115">
    <property type="entry name" value="tRNA-specific 2-thiouridylase MnmA"/>
    <property type="match status" value="1"/>
</dbReference>
<dbReference type="EC" id="2.8.1.13" evidence="11"/>
<dbReference type="Pfam" id="PF20259">
    <property type="entry name" value="tRNA_Me_trans_M"/>
    <property type="match status" value="1"/>
</dbReference>
<comment type="subcellular location">
    <subcellularLocation>
        <location evidence="11">Cytoplasm</location>
    </subcellularLocation>
</comment>
<dbReference type="RefSeq" id="WP_185980043.1">
    <property type="nucleotide sequence ID" value="NZ_CP060204.1"/>
</dbReference>
<evidence type="ECO:0000256" key="5">
    <source>
        <dbReference type="ARBA" id="ARBA00022741"/>
    </source>
</evidence>
<dbReference type="GO" id="GO:0000049">
    <property type="term" value="F:tRNA binding"/>
    <property type="evidence" value="ECO:0007669"/>
    <property type="project" value="UniProtKB-KW"/>
</dbReference>
<proteinExistence type="inferred from homology"/>
<dbReference type="GO" id="GO:0103016">
    <property type="term" value="F:tRNA-uridine 2-sulfurtransferase activity"/>
    <property type="evidence" value="ECO:0007669"/>
    <property type="project" value="UniProtKB-EC"/>
</dbReference>
<dbReference type="InterPro" id="IPR046885">
    <property type="entry name" value="MnmA-like_C"/>
</dbReference>
<dbReference type="HAMAP" id="MF_00144">
    <property type="entry name" value="tRNA_thiouridyl_MnmA"/>
    <property type="match status" value="1"/>
</dbReference>
<keyword evidence="2 11" id="KW-0820">tRNA-binding</keyword>
<dbReference type="GO" id="GO:0005737">
    <property type="term" value="C:cytoplasm"/>
    <property type="evidence" value="ECO:0007669"/>
    <property type="project" value="UniProtKB-SubCell"/>
</dbReference>
<feature type="region of interest" description="Interaction with tRNA" evidence="11">
    <location>
        <begin position="151"/>
        <end position="153"/>
    </location>
</feature>
<reference evidence="14 15" key="1">
    <citation type="submission" date="2020-07" db="EMBL/GenBank/DDBJ databases">
        <title>Complete genome and description of Selenomonas timonensis sp. nov., a new bacterium isolated from a gingivitis subject.</title>
        <authorList>
            <person name="Antezack A."/>
        </authorList>
    </citation>
    <scope>NUCLEOTIDE SEQUENCE [LARGE SCALE GENOMIC DNA]</scope>
    <source>
        <strain evidence="14 15">Marseille-Q3039</strain>
    </source>
</reference>
<feature type="domain" description="tRNA-specific 2-thiouridylase MnmA-like C-terminal" evidence="12">
    <location>
        <begin position="281"/>
        <end position="356"/>
    </location>
</feature>
<feature type="site" description="Interaction with tRNA" evidence="11">
    <location>
        <position position="340"/>
    </location>
</feature>
<dbReference type="InterPro" id="IPR046884">
    <property type="entry name" value="MnmA-like_central"/>
</dbReference>
<evidence type="ECO:0000256" key="6">
    <source>
        <dbReference type="ARBA" id="ARBA00022840"/>
    </source>
</evidence>
<dbReference type="NCBIfam" id="TIGR00420">
    <property type="entry name" value="trmU"/>
    <property type="match status" value="1"/>
</dbReference>
<name>A0A7G7VIL4_9FIRM</name>
<dbReference type="KEGG" id="stim:H1B31_08830"/>
<evidence type="ECO:0000256" key="1">
    <source>
        <dbReference type="ARBA" id="ARBA00022490"/>
    </source>
</evidence>
<dbReference type="GO" id="GO:0002143">
    <property type="term" value="P:tRNA wobble position uridine thiolation"/>
    <property type="evidence" value="ECO:0007669"/>
    <property type="project" value="TreeGrafter"/>
</dbReference>
<dbReference type="GO" id="GO:0005524">
    <property type="term" value="F:ATP binding"/>
    <property type="evidence" value="ECO:0007669"/>
    <property type="project" value="UniProtKB-KW"/>
</dbReference>
<dbReference type="PANTHER" id="PTHR11933">
    <property type="entry name" value="TRNA 5-METHYLAMINOMETHYL-2-THIOURIDYLATE -METHYLTRANSFERASE"/>
    <property type="match status" value="1"/>
</dbReference>
<feature type="site" description="Interaction with tRNA" evidence="11">
    <location>
        <position position="129"/>
    </location>
</feature>
<dbReference type="EMBL" id="CP060204">
    <property type="protein sequence ID" value="QNH53957.1"/>
    <property type="molecule type" value="Genomic_DNA"/>
</dbReference>
<evidence type="ECO:0000256" key="3">
    <source>
        <dbReference type="ARBA" id="ARBA00022679"/>
    </source>
</evidence>
<feature type="active site" description="Cysteine persulfide intermediate" evidence="11">
    <location>
        <position position="201"/>
    </location>
</feature>
<feature type="domain" description="tRNA-specific 2-thiouridylase MnmA-like central" evidence="13">
    <location>
        <begin position="215"/>
        <end position="273"/>
    </location>
</feature>
<dbReference type="Proteomes" id="UP000515480">
    <property type="component" value="Chromosome"/>
</dbReference>
<dbReference type="CDD" id="cd01998">
    <property type="entry name" value="MnmA_TRMU-like"/>
    <property type="match status" value="1"/>
</dbReference>
<feature type="disulfide bond" description="Alternate" evidence="11">
    <location>
        <begin position="104"/>
        <end position="201"/>
    </location>
</feature>
<dbReference type="InterPro" id="IPR014729">
    <property type="entry name" value="Rossmann-like_a/b/a_fold"/>
</dbReference>
<organism evidence="14 15">
    <name type="scientific">Selenomonas timonae</name>
    <dbReference type="NCBI Taxonomy" id="2754044"/>
    <lineage>
        <taxon>Bacteria</taxon>
        <taxon>Bacillati</taxon>
        <taxon>Bacillota</taxon>
        <taxon>Negativicutes</taxon>
        <taxon>Selenomonadales</taxon>
        <taxon>Selenomonadaceae</taxon>
        <taxon>Selenomonas</taxon>
    </lineage>
</organism>
<dbReference type="Gene3D" id="3.40.50.620">
    <property type="entry name" value="HUPs"/>
    <property type="match status" value="1"/>
</dbReference>
<feature type="binding site" evidence="11">
    <location>
        <position position="35"/>
    </location>
    <ligand>
        <name>ATP</name>
        <dbReference type="ChEBI" id="CHEBI:30616"/>
    </ligand>
</feature>
<evidence type="ECO:0000313" key="15">
    <source>
        <dbReference type="Proteomes" id="UP000515480"/>
    </source>
</evidence>
<keyword evidence="3 11" id="KW-0808">Transferase</keyword>
<dbReference type="AlphaFoldDB" id="A0A7G7VIL4"/>
<keyword evidence="15" id="KW-1185">Reference proteome</keyword>
<evidence type="ECO:0000256" key="9">
    <source>
        <dbReference type="ARBA" id="ARBA00051542"/>
    </source>
</evidence>
<gene>
    <name evidence="11 14" type="primary">mnmA</name>
    <name evidence="14" type="ORF">H1B31_08830</name>
</gene>
<keyword evidence="4 11" id="KW-0819">tRNA processing</keyword>
<comment type="catalytic activity">
    <reaction evidence="9 11">
        <text>S-sulfanyl-L-cysteinyl-[protein] + uridine(34) in tRNA + AH2 + ATP = 2-thiouridine(34) in tRNA + L-cysteinyl-[protein] + A + AMP + diphosphate + H(+)</text>
        <dbReference type="Rhea" id="RHEA:47032"/>
        <dbReference type="Rhea" id="RHEA-COMP:10131"/>
        <dbReference type="Rhea" id="RHEA-COMP:11726"/>
        <dbReference type="Rhea" id="RHEA-COMP:11727"/>
        <dbReference type="Rhea" id="RHEA-COMP:11728"/>
        <dbReference type="ChEBI" id="CHEBI:13193"/>
        <dbReference type="ChEBI" id="CHEBI:15378"/>
        <dbReference type="ChEBI" id="CHEBI:17499"/>
        <dbReference type="ChEBI" id="CHEBI:29950"/>
        <dbReference type="ChEBI" id="CHEBI:30616"/>
        <dbReference type="ChEBI" id="CHEBI:33019"/>
        <dbReference type="ChEBI" id="CHEBI:61963"/>
        <dbReference type="ChEBI" id="CHEBI:65315"/>
        <dbReference type="ChEBI" id="CHEBI:87170"/>
        <dbReference type="ChEBI" id="CHEBI:456215"/>
        <dbReference type="EC" id="2.8.1.13"/>
    </reaction>
</comment>
<dbReference type="PANTHER" id="PTHR11933:SF5">
    <property type="entry name" value="MITOCHONDRIAL TRNA-SPECIFIC 2-THIOURIDYLASE 1"/>
    <property type="match status" value="1"/>
</dbReference>
<evidence type="ECO:0000259" key="13">
    <source>
        <dbReference type="Pfam" id="PF20259"/>
    </source>
</evidence>
<dbReference type="Gene3D" id="2.40.30.10">
    <property type="entry name" value="Translation factors"/>
    <property type="match status" value="1"/>
</dbReference>
<dbReference type="FunFam" id="2.30.30.280:FF:000001">
    <property type="entry name" value="tRNA-specific 2-thiouridylase MnmA"/>
    <property type="match status" value="1"/>
</dbReference>
<protein>
    <recommendedName>
        <fullName evidence="11">tRNA-specific 2-thiouridylase MnmA</fullName>
        <ecNumber evidence="11">2.8.1.13</ecNumber>
    </recommendedName>
</protein>
<dbReference type="InterPro" id="IPR004506">
    <property type="entry name" value="MnmA-like"/>
</dbReference>
<evidence type="ECO:0000259" key="12">
    <source>
        <dbReference type="Pfam" id="PF20258"/>
    </source>
</evidence>
<evidence type="ECO:0000256" key="8">
    <source>
        <dbReference type="ARBA" id="ARBA00023157"/>
    </source>
</evidence>